<dbReference type="InterPro" id="IPR003593">
    <property type="entry name" value="AAA+_ATPase"/>
</dbReference>
<feature type="domain" description="FtsK" evidence="6">
    <location>
        <begin position="1048"/>
        <end position="1241"/>
    </location>
</feature>
<evidence type="ECO:0000259" key="6">
    <source>
        <dbReference type="PROSITE" id="PS50901"/>
    </source>
</evidence>
<dbReference type="Pfam" id="PF01580">
    <property type="entry name" value="FtsK_SpoIIIE"/>
    <property type="match status" value="2"/>
</dbReference>
<feature type="transmembrane region" description="Helical" evidence="5">
    <location>
        <begin position="270"/>
        <end position="289"/>
    </location>
</feature>
<dbReference type="SMART" id="SM00382">
    <property type="entry name" value="AAA"/>
    <property type="match status" value="3"/>
</dbReference>
<feature type="binding site" evidence="3">
    <location>
        <begin position="706"/>
        <end position="713"/>
    </location>
    <ligand>
        <name>ATP</name>
        <dbReference type="ChEBI" id="CHEBI:30616"/>
    </ligand>
</feature>
<dbReference type="RefSeq" id="WP_013427534.1">
    <property type="nucleotide sequence ID" value="NC_014666.1"/>
</dbReference>
<proteinExistence type="predicted"/>
<organism evidence="7 8">
    <name type="scientific">Pseudofrankia inefficax (strain DSM 45817 / CECT 9037 / DDB 130130 / EuI1c)</name>
    <name type="common">Frankia inefficax</name>
    <dbReference type="NCBI Taxonomy" id="298654"/>
    <lineage>
        <taxon>Bacteria</taxon>
        <taxon>Bacillati</taxon>
        <taxon>Actinomycetota</taxon>
        <taxon>Actinomycetes</taxon>
        <taxon>Frankiales</taxon>
        <taxon>Frankiaceae</taxon>
        <taxon>Pseudofrankia</taxon>
    </lineage>
</organism>
<evidence type="ECO:0000313" key="8">
    <source>
        <dbReference type="Proteomes" id="UP000002484"/>
    </source>
</evidence>
<dbReference type="GO" id="GO:0005524">
    <property type="term" value="F:ATP binding"/>
    <property type="evidence" value="ECO:0007669"/>
    <property type="project" value="UniProtKB-UniRule"/>
</dbReference>
<dbReference type="InParanoid" id="E3J757"/>
<dbReference type="PANTHER" id="PTHR22683">
    <property type="entry name" value="SPORULATION PROTEIN RELATED"/>
    <property type="match status" value="1"/>
</dbReference>
<dbReference type="EMBL" id="CP002299">
    <property type="protein sequence ID" value="ADP84421.1"/>
    <property type="molecule type" value="Genomic_DNA"/>
</dbReference>
<feature type="compositionally biased region" description="Low complexity" evidence="4">
    <location>
        <begin position="1631"/>
        <end position="1640"/>
    </location>
</feature>
<dbReference type="KEGG" id="fri:FraEuI1c_6440"/>
<dbReference type="InterPro" id="IPR002543">
    <property type="entry name" value="FtsK_dom"/>
</dbReference>
<evidence type="ECO:0000256" key="2">
    <source>
        <dbReference type="ARBA" id="ARBA00022840"/>
    </source>
</evidence>
<protein>
    <submittedName>
        <fullName evidence="7">Cell division protein FtsK/SpoIIIE</fullName>
    </submittedName>
</protein>
<keyword evidence="8" id="KW-1185">Reference proteome</keyword>
<dbReference type="OrthoDB" id="9807790at2"/>
<reference evidence="7 8" key="1">
    <citation type="submission" date="2010-10" db="EMBL/GenBank/DDBJ databases">
        <title>Complete sequence of Frankia sp. EuI1c.</title>
        <authorList>
            <consortium name="US DOE Joint Genome Institute"/>
            <person name="Lucas S."/>
            <person name="Copeland A."/>
            <person name="Lapidus A."/>
            <person name="Cheng J.-F."/>
            <person name="Bruce D."/>
            <person name="Goodwin L."/>
            <person name="Pitluck S."/>
            <person name="Chertkov O."/>
            <person name="Detter J.C."/>
            <person name="Han C."/>
            <person name="Tapia R."/>
            <person name="Land M."/>
            <person name="Hauser L."/>
            <person name="Jeffries C."/>
            <person name="Kyrpides N."/>
            <person name="Ivanova N."/>
            <person name="Mikhailova N."/>
            <person name="Beauchemin N."/>
            <person name="Sen A."/>
            <person name="Sur S.A."/>
            <person name="Gtari M."/>
            <person name="Wall L."/>
            <person name="Tisa L."/>
            <person name="Woyke T."/>
        </authorList>
    </citation>
    <scope>NUCLEOTIDE SEQUENCE [LARGE SCALE GENOMIC DNA]</scope>
    <source>
        <strain evidence="8">DSM 45817 / CECT 9037 / EuI1c</strain>
    </source>
</reference>
<evidence type="ECO:0000313" key="7">
    <source>
        <dbReference type="EMBL" id="ADP84421.1"/>
    </source>
</evidence>
<keyword evidence="5" id="KW-0812">Transmembrane</keyword>
<evidence type="ECO:0000256" key="4">
    <source>
        <dbReference type="SAM" id="MobiDB-lite"/>
    </source>
</evidence>
<keyword evidence="2 3" id="KW-0067">ATP-binding</keyword>
<feature type="binding site" evidence="3">
    <location>
        <begin position="1065"/>
        <end position="1072"/>
    </location>
    <ligand>
        <name>ATP</name>
        <dbReference type="ChEBI" id="CHEBI:30616"/>
    </ligand>
</feature>
<evidence type="ECO:0000256" key="3">
    <source>
        <dbReference type="PROSITE-ProRule" id="PRU00289"/>
    </source>
</evidence>
<keyword evidence="7" id="KW-0132">Cell division</keyword>
<feature type="region of interest" description="Disordered" evidence="4">
    <location>
        <begin position="918"/>
        <end position="950"/>
    </location>
</feature>
<sequence>MRVALTAVDPLRGVGGDVLVDTDDDTTVGEVGRALARCLRPGAVIDAPADTVGGGDPWAVFVHGRAVDAGLSLRRSPLVEGSQVSLGSPAGCAPSGEPLGLIEVRVVGGPGAGVVHRLGPGQFLVGTGRDCAVRLADPTVADAALTLVVGADGSCAVRPAGVGAGFDEVLLDGLPLRAAGRLLALPGAEPGGRDPGEGGQSHAGVRAAPLLAVGAVLLAVALPEPPDLATRPATEGRWLEMNRPPRLSASRPTARHRLPARPERPERHPVGILMALVPAAGAAAMAFVLHTYYGLLFALLTPLGLVGARLSGGRRTRKAYRRALARHRRELADVERAVTAELAAEYAARRAAAPDPAELLLTAVGPRRRLWERRRTDHDYLRLRLGTADLPSELTTLDPTAQEDQREQHRTAPDVPVTVSLAERGVLGVAGHGAFPRALGCWLLAQAAVLHSPRDLVVYLLTWSGGEADWGWVRWLPHARAADDATVLVGADEESRAARIGELVRLIVDRRADRGSQPDGSRAGDPDVLVVLDGARALRGLPGLVTVLRDGPAVGVYSVCLDHDVRLLPAECQAVVEQSVGGLRISEAGKASVEDVRPDLVGTAGSEPATQGLGQPAVADAAAWCVQVARALAPLRDPRGDQDEAALPESARLLDLLDLDAPTATAIAAGWAAAPGGRMSVPIGSGREGPFTLDLCRDGPHGLIAGTTGSGKSELLQSIVASLAVANPPDALTFVLVDYKGGAAFAACAQLPHCVGLVTDLDSHLVTRALASLGAELRRRERLLAGVGARDHEAYQRERARTAVGDTSPPLPRLVIVIDEFASLARDLPDFVTGLVGLAQRGRSLGVHLLLATQRPGGVVSPEIRANTNLRIALRMTDAAESIDVIDAPDAARISRAAPGRALARLGHTSLVPFQTGRVSGRAAPPNSPAPPVQLGGQAGPATGRGPRRVPPRVTEWPWAALGMPLGHRSGPAAADEDGACDLTVLVERIRAAGAVAGVPRQRAPWLPPLPERITLDTLLDGHPDLSPPTGLAPVLLGLSDIPGEQEQRPFQVELESSGHLMIVGSARSGRSTALRTFAGALAARVSAFDAHLYGVDCGNSALRALAALPHTGAVVNAGEPDRVERLLRRLGAEIAARQEAFAGRGYADLGEQRAAEPGAALPYLIVLVDRYEGFLAAFETLDGGRLVDELARLIREGPAVGLRVVLTTDRRGLIGQVASAIENRLVLRLADRADYPLVGLSGGAVPDGLPPGRGFRIGDAATEPGLAGSTHGGVSPPVETQVALLDPDPSGRAQVAALIRLGTAAALRDGLAPGLATGPRTDPRRPMRIDLLPARLTFGDAMALTATPETAPLTPTASPRAPRPLVGLVGVGGDELTALSVDLTADSPGFTVAGPPGSGRSTALVTLAWTLLVGGTRLVLIAPRPSPLRSLADAARVLGCLDADASPDDLAQLLPAGRGNHEPTAVVIDDAELLADGPLAAPVGAFLRTARDRRGALVIAGTTEELLGQFRGFLLDARRGQSGLLLWPGGPADGELFGRRLSAWAGGPRRPGRGLFFRRGTAIQVQVPEPPTPVTEAHTRMTPRHDTPTLAPRRTPAAQIGPPSRGRSNNPPTTGPALHRTRPEPDAPVRTPTITQPGPTRRPRTTKERP</sequence>
<evidence type="ECO:0000256" key="5">
    <source>
        <dbReference type="SAM" id="Phobius"/>
    </source>
</evidence>
<dbReference type="InterPro" id="IPR050206">
    <property type="entry name" value="FtsK/SpoIIIE/SftA"/>
</dbReference>
<dbReference type="Proteomes" id="UP000002484">
    <property type="component" value="Chromosome"/>
</dbReference>
<feature type="compositionally biased region" description="Basic and acidic residues" evidence="4">
    <location>
        <begin position="1578"/>
        <end position="1588"/>
    </location>
</feature>
<feature type="region of interest" description="Disordered" evidence="4">
    <location>
        <begin position="244"/>
        <end position="264"/>
    </location>
</feature>
<keyword evidence="5" id="KW-1133">Transmembrane helix</keyword>
<dbReference type="GO" id="GO:0051301">
    <property type="term" value="P:cell division"/>
    <property type="evidence" value="ECO:0007669"/>
    <property type="project" value="UniProtKB-KW"/>
</dbReference>
<feature type="domain" description="FtsK" evidence="6">
    <location>
        <begin position="688"/>
        <end position="883"/>
    </location>
</feature>
<evidence type="ECO:0000256" key="1">
    <source>
        <dbReference type="ARBA" id="ARBA00022741"/>
    </source>
</evidence>
<accession>E3J757</accession>
<dbReference type="PANTHER" id="PTHR22683:SF1">
    <property type="entry name" value="TYPE VII SECRETION SYSTEM PROTEIN ESSC"/>
    <property type="match status" value="1"/>
</dbReference>
<keyword evidence="5" id="KW-0472">Membrane</keyword>
<dbReference type="PROSITE" id="PS50901">
    <property type="entry name" value="FTSK"/>
    <property type="match status" value="2"/>
</dbReference>
<gene>
    <name evidence="7" type="ordered locus">FraEuI1c_6440</name>
</gene>
<dbReference type="InterPro" id="IPR027417">
    <property type="entry name" value="P-loop_NTPase"/>
</dbReference>
<feature type="region of interest" description="Disordered" evidence="4">
    <location>
        <begin position="1567"/>
        <end position="1651"/>
    </location>
</feature>
<dbReference type="STRING" id="298654.FraEuI1c_6440"/>
<keyword evidence="1 3" id="KW-0547">Nucleotide-binding</keyword>
<dbReference type="GO" id="GO:0003677">
    <property type="term" value="F:DNA binding"/>
    <property type="evidence" value="ECO:0007669"/>
    <property type="project" value="InterPro"/>
</dbReference>
<dbReference type="CDD" id="cd01127">
    <property type="entry name" value="TrwB_TraG_TraD_VirD4"/>
    <property type="match status" value="1"/>
</dbReference>
<dbReference type="SUPFAM" id="SSF52540">
    <property type="entry name" value="P-loop containing nucleoside triphosphate hydrolases"/>
    <property type="match status" value="3"/>
</dbReference>
<name>E3J757_PSEI1</name>
<keyword evidence="7" id="KW-0131">Cell cycle</keyword>
<dbReference type="HOGENOM" id="CLU_003134_6_0_11"/>
<dbReference type="Gene3D" id="3.40.50.300">
    <property type="entry name" value="P-loop containing nucleotide triphosphate hydrolases"/>
    <property type="match status" value="4"/>
</dbReference>
<dbReference type="eggNOG" id="COG1674">
    <property type="taxonomic scope" value="Bacteria"/>
</dbReference>